<gene>
    <name evidence="1" type="ORF">GCM10023184_37220</name>
</gene>
<proteinExistence type="predicted"/>
<dbReference type="Gene3D" id="3.40.30.10">
    <property type="entry name" value="Glutaredoxin"/>
    <property type="match status" value="1"/>
</dbReference>
<evidence type="ECO:0000313" key="2">
    <source>
        <dbReference type="Proteomes" id="UP001501725"/>
    </source>
</evidence>
<protein>
    <submittedName>
        <fullName evidence="1">Uncharacterized protein</fullName>
    </submittedName>
</protein>
<organism evidence="1 2">
    <name type="scientific">Flaviaesturariibacter amylovorans</name>
    <dbReference type="NCBI Taxonomy" id="1084520"/>
    <lineage>
        <taxon>Bacteria</taxon>
        <taxon>Pseudomonadati</taxon>
        <taxon>Bacteroidota</taxon>
        <taxon>Chitinophagia</taxon>
        <taxon>Chitinophagales</taxon>
        <taxon>Chitinophagaceae</taxon>
        <taxon>Flaviaestuariibacter</taxon>
    </lineage>
</organism>
<evidence type="ECO:0000313" key="1">
    <source>
        <dbReference type="EMBL" id="GAA4339832.1"/>
    </source>
</evidence>
<sequence length="344" mass="40062">MSTLQKKFNGDVVHFYVTTQPRKEVEDFFARRPEFLKYDLRFITDAGNLAERFHHSSLPYFVWIGKDGKIKALTNRKQVTEANIRKLLETNTVSLPVKRSFRDLDPDEPYFSHEAFQNELIQGASLAGMIDGLPSTQGIRRFPNGFRSAFALNASVESMYAFAYAVDLRFQPVDVPRLFRFQLRDSTRFFDREDGTMIPKKYCFEQLMRFDSSKVSNRTILRKAQRELDHVFGLRSEIRTVKTNCYIISKGKEFKQSQASEKLLDVGEESVKLKAQRPQTVVAYVKYQFSSRTPILMERFEDSDKIDIELRNYSDVELLRKDLAKAGLDIRLEPREIQMVLVTD</sequence>
<dbReference type="InterPro" id="IPR036249">
    <property type="entry name" value="Thioredoxin-like_sf"/>
</dbReference>
<name>A0ABP8HIL5_9BACT</name>
<dbReference type="Proteomes" id="UP001501725">
    <property type="component" value="Unassembled WGS sequence"/>
</dbReference>
<accession>A0ABP8HIL5</accession>
<dbReference type="EMBL" id="BAABGY010000011">
    <property type="protein sequence ID" value="GAA4339832.1"/>
    <property type="molecule type" value="Genomic_DNA"/>
</dbReference>
<keyword evidence="2" id="KW-1185">Reference proteome</keyword>
<dbReference type="SUPFAM" id="SSF52833">
    <property type="entry name" value="Thioredoxin-like"/>
    <property type="match status" value="1"/>
</dbReference>
<reference evidence="2" key="1">
    <citation type="journal article" date="2019" name="Int. J. Syst. Evol. Microbiol.">
        <title>The Global Catalogue of Microorganisms (GCM) 10K type strain sequencing project: providing services to taxonomists for standard genome sequencing and annotation.</title>
        <authorList>
            <consortium name="The Broad Institute Genomics Platform"/>
            <consortium name="The Broad Institute Genome Sequencing Center for Infectious Disease"/>
            <person name="Wu L."/>
            <person name="Ma J."/>
        </authorList>
    </citation>
    <scope>NUCLEOTIDE SEQUENCE [LARGE SCALE GENOMIC DNA]</scope>
    <source>
        <strain evidence="2">JCM 17919</strain>
    </source>
</reference>
<comment type="caution">
    <text evidence="1">The sequence shown here is derived from an EMBL/GenBank/DDBJ whole genome shotgun (WGS) entry which is preliminary data.</text>
</comment>